<dbReference type="EMBL" id="MK327938">
    <property type="protein sequence ID" value="QBO64015.1"/>
    <property type="molecule type" value="Genomic_DNA"/>
</dbReference>
<keyword evidence="2" id="KW-1185">Reference proteome</keyword>
<gene>
    <name evidence="1" type="ORF">Goslar_00223</name>
</gene>
<dbReference type="InterPro" id="IPR045405">
    <property type="entry name" value="Peptidase_S80"/>
</dbReference>
<proteinExistence type="predicted"/>
<name>A0A482GNA2_BPGOS</name>
<dbReference type="Proteomes" id="UP000294673">
    <property type="component" value="Segment"/>
</dbReference>
<protein>
    <submittedName>
        <fullName evidence="1">Uncharacterized protein</fullName>
    </submittedName>
</protein>
<sequence length="268" mass="30371">MQPPISNLVCTSYLGVNKKGIIRPNADGAYTCVIGGFNCFNNTEEYYELERSKPLFLENSLLQTNARNRSLKGEYGHPKPEIGQDATSFLQRALRIEETKVSHCFSKIWLEEAGRDRRGRPVVMVMGDVIPCGPYGDPLRKDFETPLVNVCFSVRALTDPQIWQRERRRVMTRVMTYDYVNLPGIEFATKYDSPTMEGFQKDVEQEAKAIMDAYDLPITAPMVDELVVRSGGQHALAMLSGDSPVVFLDQLRNHLRCDVVKAGSFNHW</sequence>
<accession>A0A482GNA2</accession>
<dbReference type="Pfam" id="PF20034">
    <property type="entry name" value="Peptidase_S80"/>
    <property type="match status" value="1"/>
</dbReference>
<reference evidence="1 2" key="1">
    <citation type="submission" date="2018-12" db="EMBL/GenBank/DDBJ databases">
        <title>Still something new to discover - new insights into E. coli phage diversity and taxonomy.</title>
        <authorList>
            <person name="Korf I.H.E."/>
            <person name="Adriaennsens E."/>
            <person name="Dreiseikelmann B."/>
            <person name="Kropinski A."/>
            <person name="Nimtz M."/>
            <person name="Meier-Kolthoff J.P."/>
            <person name="Rohde M."/>
            <person name="van Raaij M."/>
            <person name="Wittmann J."/>
        </authorList>
    </citation>
    <scope>NUCLEOTIDE SEQUENCE [LARGE SCALE GENOMIC DNA]</scope>
</reference>
<organism evidence="1 2">
    <name type="scientific">Escherichia phage vB_EcoM_Goslar</name>
    <dbReference type="NCBI Taxonomy" id="2502409"/>
    <lineage>
        <taxon>Viruses</taxon>
        <taxon>Duplodnaviria</taxon>
        <taxon>Heunggongvirae</taxon>
        <taxon>Uroviricota</taxon>
        <taxon>Caudoviricetes</taxon>
        <taxon>Chimalliviridae</taxon>
        <taxon>Goslarvirus</taxon>
        <taxon>Goslarvirus goslar</taxon>
    </lineage>
</organism>
<evidence type="ECO:0000313" key="2">
    <source>
        <dbReference type="Proteomes" id="UP000294673"/>
    </source>
</evidence>
<organismHost>
    <name type="scientific">Escherichia coli</name>
    <dbReference type="NCBI Taxonomy" id="562"/>
</organismHost>
<evidence type="ECO:0000313" key="1">
    <source>
        <dbReference type="EMBL" id="QBO64015.1"/>
    </source>
</evidence>